<accession>A0A1I1CJS9</accession>
<evidence type="ECO:0000256" key="1">
    <source>
        <dbReference type="ARBA" id="ARBA00022475"/>
    </source>
</evidence>
<comment type="subcellular location">
    <subcellularLocation>
        <location evidence="7">Cell membrane</location>
        <topology evidence="7">Multi-pass membrane protein</topology>
    </subcellularLocation>
</comment>
<dbReference type="AlphaFoldDB" id="A0A1I1CJS9"/>
<dbReference type="STRING" id="490629.SAMN05216266_13148"/>
<dbReference type="GO" id="GO:0005886">
    <property type="term" value="C:plasma membrane"/>
    <property type="evidence" value="ECO:0007669"/>
    <property type="project" value="UniProtKB-SubCell"/>
</dbReference>
<keyword evidence="1 7" id="KW-1003">Cell membrane</keyword>
<organism evidence="8 9">
    <name type="scientific">Amycolatopsis marina</name>
    <dbReference type="NCBI Taxonomy" id="490629"/>
    <lineage>
        <taxon>Bacteria</taxon>
        <taxon>Bacillati</taxon>
        <taxon>Actinomycetota</taxon>
        <taxon>Actinomycetes</taxon>
        <taxon>Pseudonocardiales</taxon>
        <taxon>Pseudonocardiaceae</taxon>
        <taxon>Amycolatopsis</taxon>
    </lineage>
</organism>
<evidence type="ECO:0000256" key="4">
    <source>
        <dbReference type="ARBA" id="ARBA00022989"/>
    </source>
</evidence>
<name>A0A1I1CJS9_9PSEU</name>
<evidence type="ECO:0000313" key="9">
    <source>
        <dbReference type="Proteomes" id="UP000243799"/>
    </source>
</evidence>
<comment type="similarity">
    <text evidence="7">Belongs to the CrgA family.</text>
</comment>
<dbReference type="OrthoDB" id="5189646at2"/>
<evidence type="ECO:0000256" key="5">
    <source>
        <dbReference type="ARBA" id="ARBA00023136"/>
    </source>
</evidence>
<keyword evidence="3 7" id="KW-0812">Transmembrane</keyword>
<reference evidence="9" key="1">
    <citation type="submission" date="2016-10" db="EMBL/GenBank/DDBJ databases">
        <authorList>
            <person name="Varghese N."/>
            <person name="Submissions S."/>
        </authorList>
    </citation>
    <scope>NUCLEOTIDE SEQUENCE [LARGE SCALE GENOMIC DNA]</scope>
    <source>
        <strain evidence="9">CGMCC 4.3568</strain>
    </source>
</reference>
<gene>
    <name evidence="7" type="primary">crgA</name>
    <name evidence="8" type="ORF">SAMN05216266_13148</name>
</gene>
<dbReference type="InterPro" id="IPR009619">
    <property type="entry name" value="CrgA"/>
</dbReference>
<feature type="transmembrane region" description="Helical" evidence="7">
    <location>
        <begin position="68"/>
        <end position="84"/>
    </location>
</feature>
<dbReference type="Pfam" id="PF06781">
    <property type="entry name" value="CrgA"/>
    <property type="match status" value="1"/>
</dbReference>
<evidence type="ECO:0000256" key="2">
    <source>
        <dbReference type="ARBA" id="ARBA00022618"/>
    </source>
</evidence>
<evidence type="ECO:0000256" key="7">
    <source>
        <dbReference type="HAMAP-Rule" id="MF_00631"/>
    </source>
</evidence>
<dbReference type="HAMAP" id="MF_00631">
    <property type="entry name" value="CrgA"/>
    <property type="match status" value="1"/>
</dbReference>
<keyword evidence="5 7" id="KW-0472">Membrane</keyword>
<evidence type="ECO:0000256" key="3">
    <source>
        <dbReference type="ARBA" id="ARBA00022692"/>
    </source>
</evidence>
<protein>
    <recommendedName>
        <fullName evidence="7">Cell division protein CrgA</fullName>
    </recommendedName>
</protein>
<keyword evidence="4 7" id="KW-1133">Transmembrane helix</keyword>
<feature type="transmembrane region" description="Helical" evidence="7">
    <location>
        <begin position="32"/>
        <end position="56"/>
    </location>
</feature>
<evidence type="ECO:0000313" key="8">
    <source>
        <dbReference type="EMBL" id="SFB62737.1"/>
    </source>
</evidence>
<keyword evidence="2 7" id="KW-0132">Cell division</keyword>
<evidence type="ECO:0000256" key="6">
    <source>
        <dbReference type="ARBA" id="ARBA00023306"/>
    </source>
</evidence>
<keyword evidence="6 7" id="KW-0131">Cell cycle</keyword>
<proteinExistence type="inferred from homology"/>
<dbReference type="Proteomes" id="UP000243799">
    <property type="component" value="Unassembled WGS sequence"/>
</dbReference>
<sequence>MPKSKIHQKTAYTPTSNRRTPVKVRSVAPSQLLYKVVMFGLLLLALAWIAVFYIAGPEIAFMDELGKWNFAITFVLGVTGLLMTRRWR</sequence>
<dbReference type="RefSeq" id="WP_091679165.1">
    <property type="nucleotide sequence ID" value="NZ_FOKG01000031.1"/>
</dbReference>
<comment type="function">
    <text evidence="7">Involved in cell division.</text>
</comment>
<dbReference type="NCBIfam" id="NF001194">
    <property type="entry name" value="PRK00159.1"/>
    <property type="match status" value="1"/>
</dbReference>
<dbReference type="GO" id="GO:0051301">
    <property type="term" value="P:cell division"/>
    <property type="evidence" value="ECO:0007669"/>
    <property type="project" value="UniProtKB-UniRule"/>
</dbReference>
<keyword evidence="9" id="KW-1185">Reference proteome</keyword>
<dbReference type="EMBL" id="FOKG01000031">
    <property type="protein sequence ID" value="SFB62737.1"/>
    <property type="molecule type" value="Genomic_DNA"/>
</dbReference>